<organism evidence="2 3">
    <name type="scientific">Stephania yunnanensis</name>
    <dbReference type="NCBI Taxonomy" id="152371"/>
    <lineage>
        <taxon>Eukaryota</taxon>
        <taxon>Viridiplantae</taxon>
        <taxon>Streptophyta</taxon>
        <taxon>Embryophyta</taxon>
        <taxon>Tracheophyta</taxon>
        <taxon>Spermatophyta</taxon>
        <taxon>Magnoliopsida</taxon>
        <taxon>Ranunculales</taxon>
        <taxon>Menispermaceae</taxon>
        <taxon>Menispermoideae</taxon>
        <taxon>Cissampelideae</taxon>
        <taxon>Stephania</taxon>
    </lineage>
</organism>
<protein>
    <submittedName>
        <fullName evidence="2">Uncharacterized protein</fullName>
    </submittedName>
</protein>
<sequence>MHKELGEKEMHRELGEKEMHRELGESESKTLFRKEVVTMGSFCGYTFFSCILDLCTFQGEK</sequence>
<name>A0AAP0ITY6_9MAGN</name>
<proteinExistence type="predicted"/>
<gene>
    <name evidence="2" type="ORF">Syun_019002</name>
</gene>
<keyword evidence="3" id="KW-1185">Reference proteome</keyword>
<reference evidence="2 3" key="1">
    <citation type="submission" date="2024-01" db="EMBL/GenBank/DDBJ databases">
        <title>Genome assemblies of Stephania.</title>
        <authorList>
            <person name="Yang L."/>
        </authorList>
    </citation>
    <scope>NUCLEOTIDE SEQUENCE [LARGE SCALE GENOMIC DNA]</scope>
    <source>
        <strain evidence="2">YNDBR</strain>
        <tissue evidence="2">Leaf</tissue>
    </source>
</reference>
<evidence type="ECO:0000313" key="3">
    <source>
        <dbReference type="Proteomes" id="UP001420932"/>
    </source>
</evidence>
<feature type="region of interest" description="Disordered" evidence="1">
    <location>
        <begin position="1"/>
        <end position="24"/>
    </location>
</feature>
<evidence type="ECO:0000313" key="2">
    <source>
        <dbReference type="EMBL" id="KAK9121385.1"/>
    </source>
</evidence>
<evidence type="ECO:0000256" key="1">
    <source>
        <dbReference type="SAM" id="MobiDB-lite"/>
    </source>
</evidence>
<accession>A0AAP0ITY6</accession>
<dbReference type="AlphaFoldDB" id="A0AAP0ITY6"/>
<dbReference type="Proteomes" id="UP001420932">
    <property type="component" value="Unassembled WGS sequence"/>
</dbReference>
<dbReference type="EMBL" id="JBBNAF010000008">
    <property type="protein sequence ID" value="KAK9121385.1"/>
    <property type="molecule type" value="Genomic_DNA"/>
</dbReference>
<comment type="caution">
    <text evidence="2">The sequence shown here is derived from an EMBL/GenBank/DDBJ whole genome shotgun (WGS) entry which is preliminary data.</text>
</comment>